<dbReference type="InterPro" id="IPR006615">
    <property type="entry name" value="Pept_C19_DUSP"/>
</dbReference>
<reference evidence="2" key="1">
    <citation type="submission" date="2023-10" db="EMBL/GenBank/DDBJ databases">
        <title>Genome assemblies of two species of porcelain crab, Petrolisthes cinctipes and Petrolisthes manimaculis (Anomura: Porcellanidae).</title>
        <authorList>
            <person name="Angst P."/>
        </authorList>
    </citation>
    <scope>NUCLEOTIDE SEQUENCE</scope>
    <source>
        <strain evidence="2">PB745_01</strain>
        <tissue evidence="2">Gill</tissue>
    </source>
</reference>
<name>A0AAE1BUQ1_PETCI</name>
<accession>A0AAE1BUQ1</accession>
<protein>
    <recommendedName>
        <fullName evidence="1">DUSP domain-containing protein</fullName>
    </recommendedName>
</protein>
<dbReference type="InterPro" id="IPR035927">
    <property type="entry name" value="DUSP-like_sf"/>
</dbReference>
<dbReference type="GO" id="GO:0004843">
    <property type="term" value="F:cysteine-type deubiquitinase activity"/>
    <property type="evidence" value="ECO:0007669"/>
    <property type="project" value="InterPro"/>
</dbReference>
<sequence length="186" mass="22057">MSRQKEYGPKDYMTQYIVPSEEEWDKYKSWILAWLDKKVTIGDRWFFVELAWVKRYVEWLKSDRKKPEPGPVEVNTETRQDLLTKEDLMSHKPLVYIIWEHISQRFTVRGDRLPIRRNTVYGPNKESVVEDTLERIYLVHHSNLNELIPYGTSRLDRFCSGGGYPVESELLAVSPHLSQYKKNHAA</sequence>
<keyword evidence="3" id="KW-1185">Reference proteome</keyword>
<organism evidence="2 3">
    <name type="scientific">Petrolisthes cinctipes</name>
    <name type="common">Flat porcelain crab</name>
    <dbReference type="NCBI Taxonomy" id="88211"/>
    <lineage>
        <taxon>Eukaryota</taxon>
        <taxon>Metazoa</taxon>
        <taxon>Ecdysozoa</taxon>
        <taxon>Arthropoda</taxon>
        <taxon>Crustacea</taxon>
        <taxon>Multicrustacea</taxon>
        <taxon>Malacostraca</taxon>
        <taxon>Eumalacostraca</taxon>
        <taxon>Eucarida</taxon>
        <taxon>Decapoda</taxon>
        <taxon>Pleocyemata</taxon>
        <taxon>Anomura</taxon>
        <taxon>Galatheoidea</taxon>
        <taxon>Porcellanidae</taxon>
        <taxon>Petrolisthes</taxon>
    </lineage>
</organism>
<evidence type="ECO:0000313" key="2">
    <source>
        <dbReference type="EMBL" id="KAK3855280.1"/>
    </source>
</evidence>
<dbReference type="Proteomes" id="UP001286313">
    <property type="component" value="Unassembled WGS sequence"/>
</dbReference>
<dbReference type="AlphaFoldDB" id="A0AAE1BUQ1"/>
<dbReference type="EMBL" id="JAWQEG010006276">
    <property type="protein sequence ID" value="KAK3855280.1"/>
    <property type="molecule type" value="Genomic_DNA"/>
</dbReference>
<dbReference type="SUPFAM" id="SSF143791">
    <property type="entry name" value="DUSP-like"/>
    <property type="match status" value="1"/>
</dbReference>
<dbReference type="PROSITE" id="PS51283">
    <property type="entry name" value="DUSP"/>
    <property type="match status" value="1"/>
</dbReference>
<evidence type="ECO:0000313" key="3">
    <source>
        <dbReference type="Proteomes" id="UP001286313"/>
    </source>
</evidence>
<proteinExistence type="predicted"/>
<evidence type="ECO:0000259" key="1">
    <source>
        <dbReference type="PROSITE" id="PS51283"/>
    </source>
</evidence>
<gene>
    <name evidence="2" type="ORF">Pcinc_038308</name>
</gene>
<comment type="caution">
    <text evidence="2">The sequence shown here is derived from an EMBL/GenBank/DDBJ whole genome shotgun (WGS) entry which is preliminary data.</text>
</comment>
<feature type="domain" description="DUSP" evidence="1">
    <location>
        <begin position="18"/>
        <end position="120"/>
    </location>
</feature>